<dbReference type="OrthoDB" id="9977941at2759"/>
<reference evidence="1" key="1">
    <citation type="journal article" date="2021" name="IMA Fungus">
        <title>Genomic characterization of three marine fungi, including Emericellopsis atlantica sp. nov. with signatures of a generalist lifestyle and marine biomass degradation.</title>
        <authorList>
            <person name="Hagestad O.C."/>
            <person name="Hou L."/>
            <person name="Andersen J.H."/>
            <person name="Hansen E.H."/>
            <person name="Altermark B."/>
            <person name="Li C."/>
            <person name="Kuhnert E."/>
            <person name="Cox R.J."/>
            <person name="Crous P.W."/>
            <person name="Spatafora J.W."/>
            <person name="Lail K."/>
            <person name="Amirebrahimi M."/>
            <person name="Lipzen A."/>
            <person name="Pangilinan J."/>
            <person name="Andreopoulos W."/>
            <person name="Hayes R.D."/>
            <person name="Ng V."/>
            <person name="Grigoriev I.V."/>
            <person name="Jackson S.A."/>
            <person name="Sutton T.D.S."/>
            <person name="Dobson A.D.W."/>
            <person name="Rama T."/>
        </authorList>
    </citation>
    <scope>NUCLEOTIDE SEQUENCE</scope>
    <source>
        <strain evidence="1">TRa018bII</strain>
    </source>
</reference>
<dbReference type="EMBL" id="MU251423">
    <property type="protein sequence ID" value="KAG9235752.1"/>
    <property type="molecule type" value="Genomic_DNA"/>
</dbReference>
<dbReference type="InterPro" id="IPR011042">
    <property type="entry name" value="6-blade_b-propeller_TolB-like"/>
</dbReference>
<comment type="caution">
    <text evidence="1">The sequence shown here is derived from an EMBL/GenBank/DDBJ whole genome shotgun (WGS) entry which is preliminary data.</text>
</comment>
<dbReference type="PANTHER" id="PTHR42060">
    <property type="entry name" value="NHL REPEAT-CONTAINING PROTEIN-RELATED"/>
    <property type="match status" value="1"/>
</dbReference>
<protein>
    <recommendedName>
        <fullName evidence="3">SMP-30/Gluconolactonase/LRE-like region domain-containing protein</fullName>
    </recommendedName>
</protein>
<dbReference type="Gene3D" id="2.120.10.30">
    <property type="entry name" value="TolB, C-terminal domain"/>
    <property type="match status" value="1"/>
</dbReference>
<keyword evidence="2" id="KW-1185">Reference proteome</keyword>
<gene>
    <name evidence="1" type="ORF">BJ875DRAFT_373602</name>
</gene>
<organism evidence="1 2">
    <name type="scientific">Amylocarpus encephaloides</name>
    <dbReference type="NCBI Taxonomy" id="45428"/>
    <lineage>
        <taxon>Eukaryota</taxon>
        <taxon>Fungi</taxon>
        <taxon>Dikarya</taxon>
        <taxon>Ascomycota</taxon>
        <taxon>Pezizomycotina</taxon>
        <taxon>Leotiomycetes</taxon>
        <taxon>Helotiales</taxon>
        <taxon>Helotiales incertae sedis</taxon>
        <taxon>Amylocarpus</taxon>
    </lineage>
</organism>
<evidence type="ECO:0000313" key="2">
    <source>
        <dbReference type="Proteomes" id="UP000824998"/>
    </source>
</evidence>
<dbReference type="Proteomes" id="UP000824998">
    <property type="component" value="Unassembled WGS sequence"/>
</dbReference>
<sequence>MQIVFSTASPLHTHATPKAPVVRQLYQFPDLTGIENIYVRPNGRLLFSTFETGNLYGLNPAASVPTPIVVAQMTGSSGLTGIVDIGSNKYAVAAGIHSPFNFTEMAIYVVWIPPNRNTGVVLNRIPVPAVINGLVALPLRPWVILGADSNTGKIWRINTRTRAIDVAISNPTFLGAGNPALPLGVNGIKIYNGYLYFTNSGLGTFGRVKVDPRGNKIGNFKIITNLPGGGLGTFTKAYDDFDIDHRGNAYVSLHSASFQKITPAGVQTLWIGSAGAYTTVFEPTSAALSCDGSTVYLATGGIAVGTTVHGGQILETRI</sequence>
<name>A0A9P8C6Z1_9HELO</name>
<evidence type="ECO:0000313" key="1">
    <source>
        <dbReference type="EMBL" id="KAG9235752.1"/>
    </source>
</evidence>
<dbReference type="SUPFAM" id="SSF63829">
    <property type="entry name" value="Calcium-dependent phosphotriesterase"/>
    <property type="match status" value="1"/>
</dbReference>
<evidence type="ECO:0008006" key="3">
    <source>
        <dbReference type="Google" id="ProtNLM"/>
    </source>
</evidence>
<dbReference type="PANTHER" id="PTHR42060:SF1">
    <property type="entry name" value="NHL REPEAT-CONTAINING PROTEIN"/>
    <property type="match status" value="1"/>
</dbReference>
<dbReference type="AlphaFoldDB" id="A0A9P8C6Z1"/>
<proteinExistence type="predicted"/>
<dbReference type="InterPro" id="IPR052998">
    <property type="entry name" value="Hetero-Diels-Alderase-like"/>
</dbReference>
<accession>A0A9P8C6Z1</accession>